<dbReference type="PROSITE" id="PS51463">
    <property type="entry name" value="P_GLUCOSE_ISOMERASE_3"/>
    <property type="match status" value="1"/>
</dbReference>
<keyword evidence="4 8" id="KW-0963">Cytoplasm</keyword>
<reference evidence="11" key="1">
    <citation type="submission" date="2016-06" db="EMBL/GenBank/DDBJ databases">
        <authorList>
            <person name="Sutton G."/>
            <person name="Brinkac L."/>
            <person name="Sanka R."/>
            <person name="Adams M."/>
            <person name="Lau E."/>
            <person name="Mehaffy C."/>
            <person name="Tameris M."/>
            <person name="Hatherill M."/>
            <person name="Hanekom W."/>
            <person name="Mahomed H."/>
            <person name="Mcshane H."/>
        </authorList>
    </citation>
    <scope>NUCLEOTIDE SEQUENCE [LARGE SCALE GENOMIC DNA]</scope>
    <source>
        <strain evidence="11">852014-51077_SCH5608930-a</strain>
    </source>
</reference>
<evidence type="ECO:0000256" key="4">
    <source>
        <dbReference type="ARBA" id="ARBA00022490"/>
    </source>
</evidence>
<evidence type="ECO:0000256" key="6">
    <source>
        <dbReference type="ARBA" id="ARBA00023235"/>
    </source>
</evidence>
<protein>
    <recommendedName>
        <fullName evidence="8">Glucose-6-phosphate isomerase</fullName>
        <shortName evidence="8">GPI</shortName>
        <ecNumber evidence="8">5.3.1.9</ecNumber>
    </recommendedName>
    <alternativeName>
        <fullName evidence="8">Phosphoglucose isomerase</fullName>
        <shortName evidence="8">PGI</shortName>
    </alternativeName>
    <alternativeName>
        <fullName evidence="8">Phosphohexose isomerase</fullName>
        <shortName evidence="8">PHI</shortName>
    </alternativeName>
</protein>
<evidence type="ECO:0000256" key="5">
    <source>
        <dbReference type="ARBA" id="ARBA00023152"/>
    </source>
</evidence>
<comment type="pathway">
    <text evidence="8">Carbohydrate biosynthesis; gluconeogenesis.</text>
</comment>
<dbReference type="OrthoDB" id="140919at2"/>
<dbReference type="HAMAP" id="MF_00473">
    <property type="entry name" value="G6P_isomerase"/>
    <property type="match status" value="1"/>
</dbReference>
<dbReference type="GO" id="GO:0048029">
    <property type="term" value="F:monosaccharide binding"/>
    <property type="evidence" value="ECO:0007669"/>
    <property type="project" value="TreeGrafter"/>
</dbReference>
<dbReference type="Pfam" id="PF00342">
    <property type="entry name" value="PGI"/>
    <property type="match status" value="1"/>
</dbReference>
<feature type="active site" description="Proton donor" evidence="8">
    <location>
        <position position="358"/>
    </location>
</feature>
<dbReference type="AlphaFoldDB" id="A0A1A2E884"/>
<accession>A0A1A2E884</accession>
<dbReference type="InterPro" id="IPR035476">
    <property type="entry name" value="SIS_PGI_1"/>
</dbReference>
<keyword evidence="6 8" id="KW-0413">Isomerase</keyword>
<evidence type="ECO:0000256" key="8">
    <source>
        <dbReference type="HAMAP-Rule" id="MF_00473"/>
    </source>
</evidence>
<name>A0A1A2E884_MYCSD</name>
<dbReference type="GO" id="GO:0051156">
    <property type="term" value="P:glucose 6-phosphate metabolic process"/>
    <property type="evidence" value="ECO:0007669"/>
    <property type="project" value="TreeGrafter"/>
</dbReference>
<dbReference type="PRINTS" id="PR00662">
    <property type="entry name" value="G6PISOMERASE"/>
</dbReference>
<keyword evidence="3 8" id="KW-0312">Gluconeogenesis</keyword>
<feature type="active site" evidence="8">
    <location>
        <position position="515"/>
    </location>
</feature>
<keyword evidence="5 8" id="KW-0324">Glycolysis</keyword>
<dbReference type="UniPathway" id="UPA00109">
    <property type="reaction ID" value="UER00181"/>
</dbReference>
<dbReference type="Gene3D" id="3.40.50.10490">
    <property type="entry name" value="Glucose-6-phosphate isomerase like protein, domain 1"/>
    <property type="match status" value="2"/>
</dbReference>
<dbReference type="InterPro" id="IPR001672">
    <property type="entry name" value="G6P_Isomerase"/>
</dbReference>
<dbReference type="Proteomes" id="UP000093985">
    <property type="component" value="Unassembled WGS sequence"/>
</dbReference>
<dbReference type="CDD" id="cd05016">
    <property type="entry name" value="SIS_PGI_2"/>
    <property type="match status" value="1"/>
</dbReference>
<feature type="active site" evidence="8">
    <location>
        <position position="389"/>
    </location>
</feature>
<dbReference type="SUPFAM" id="SSF53697">
    <property type="entry name" value="SIS domain"/>
    <property type="match status" value="1"/>
</dbReference>
<organism evidence="10 11">
    <name type="scientific">Mycolicibacter sinensis (strain JDM601)</name>
    <name type="common">Mycobacterium sinense</name>
    <dbReference type="NCBI Taxonomy" id="875328"/>
    <lineage>
        <taxon>Bacteria</taxon>
        <taxon>Bacillati</taxon>
        <taxon>Actinomycetota</taxon>
        <taxon>Actinomycetes</taxon>
        <taxon>Mycobacteriales</taxon>
        <taxon>Mycobacteriaceae</taxon>
        <taxon>Mycolicibacter</taxon>
    </lineage>
</organism>
<evidence type="ECO:0000256" key="7">
    <source>
        <dbReference type="ARBA" id="ARBA00029321"/>
    </source>
</evidence>
<dbReference type="PROSITE" id="PS00174">
    <property type="entry name" value="P_GLUCOSE_ISOMERASE_2"/>
    <property type="match status" value="1"/>
</dbReference>
<evidence type="ECO:0000313" key="10">
    <source>
        <dbReference type="EMBL" id="OBG02163.1"/>
    </source>
</evidence>
<dbReference type="PROSITE" id="PS00765">
    <property type="entry name" value="P_GLUCOSE_ISOMERASE_1"/>
    <property type="match status" value="1"/>
</dbReference>
<comment type="similarity">
    <text evidence="2 8 9">Belongs to the GPI family.</text>
</comment>
<dbReference type="InterPro" id="IPR035482">
    <property type="entry name" value="SIS_PGI_2"/>
</dbReference>
<evidence type="ECO:0000256" key="2">
    <source>
        <dbReference type="ARBA" id="ARBA00006604"/>
    </source>
</evidence>
<evidence type="ECO:0000256" key="9">
    <source>
        <dbReference type="RuleBase" id="RU000612"/>
    </source>
</evidence>
<dbReference type="NCBIfam" id="NF001211">
    <property type="entry name" value="PRK00179.1"/>
    <property type="match status" value="1"/>
</dbReference>
<dbReference type="UniPathway" id="UPA00138"/>
<gene>
    <name evidence="8" type="primary">pgi</name>
    <name evidence="10" type="ORF">A5771_15570</name>
</gene>
<dbReference type="FunFam" id="3.40.50.10490:FF:000018">
    <property type="entry name" value="Glucose-6-phosphate isomerase"/>
    <property type="match status" value="1"/>
</dbReference>
<dbReference type="RefSeq" id="WP_064856409.1">
    <property type="nucleotide sequence ID" value="NZ_LZIM01000080.1"/>
</dbReference>
<dbReference type="GO" id="GO:0005829">
    <property type="term" value="C:cytosol"/>
    <property type="evidence" value="ECO:0007669"/>
    <property type="project" value="TreeGrafter"/>
</dbReference>
<dbReference type="EC" id="5.3.1.9" evidence="8"/>
<dbReference type="Gene3D" id="1.10.1390.10">
    <property type="match status" value="1"/>
</dbReference>
<dbReference type="InterPro" id="IPR023096">
    <property type="entry name" value="G6P_Isomerase_C"/>
</dbReference>
<evidence type="ECO:0000313" key="11">
    <source>
        <dbReference type="Proteomes" id="UP000093985"/>
    </source>
</evidence>
<comment type="catalytic activity">
    <reaction evidence="7 8 9">
        <text>alpha-D-glucose 6-phosphate = beta-D-fructose 6-phosphate</text>
        <dbReference type="Rhea" id="RHEA:11816"/>
        <dbReference type="ChEBI" id="CHEBI:57634"/>
        <dbReference type="ChEBI" id="CHEBI:58225"/>
        <dbReference type="EC" id="5.3.1.9"/>
    </reaction>
</comment>
<dbReference type="EMBL" id="LZIN01000083">
    <property type="protein sequence ID" value="OBG02163.1"/>
    <property type="molecule type" value="Genomic_DNA"/>
</dbReference>
<evidence type="ECO:0000256" key="3">
    <source>
        <dbReference type="ARBA" id="ARBA00022432"/>
    </source>
</evidence>
<dbReference type="GO" id="GO:0004347">
    <property type="term" value="F:glucose-6-phosphate isomerase activity"/>
    <property type="evidence" value="ECO:0007669"/>
    <property type="project" value="UniProtKB-UniRule"/>
</dbReference>
<comment type="caution">
    <text evidence="10">The sequence shown here is derived from an EMBL/GenBank/DDBJ whole genome shotgun (WGS) entry which is preliminary data.</text>
</comment>
<sequence length="554" mass="60557">MSSVQQIPDISATPAWDALRKHHQQIGDTHLRQFFDENPDRGEKFTVTIGDLYIDYSKHRITEETVSLLLDLARTARLEERRDAMFAGVHINTSEDRAVLHTALRLPRNADLHVDGQDVVADVHAVLDAMGEFTDRLRSGEWTGATGKRIETVVNIGIGGSDLGPVMVDRALRHYADAGITARFVSNVDPADLTAKLAGLDPATTLFIVASKTFSTLETLTNATAARRWLTAALGDDAVSQHFVAVSTNAELVEKFGIDTANMFGFWDWVGGRYSVDSAIGLSVMAVIGRERFAEFLTGFHVVDEHFRSTPLESNAPVLLGLIGLWYSNFFGAQSRAVLPYSNDLDRFAAYLQQLTMESNGKSARADGTPVVTDTGEIFWGEPGTNGQHAFYQLLHQGTRLVPADFIGFSQPLDDLPTADGTGSMHDLLMSNFFAQTQVLAFGKTAEEIAAEGTPKDVVPHKVMPGNRPTTSILATRLTPSVLGQLIALYEHQVFTEGVVWGIDSFDQWGVELGKTQAKALLPVLTDDASPQPQTDSSTDALVRRYRVERGRAG</sequence>
<proteinExistence type="inferred from homology"/>
<dbReference type="GO" id="GO:0006096">
    <property type="term" value="P:glycolytic process"/>
    <property type="evidence" value="ECO:0007669"/>
    <property type="project" value="UniProtKB-UniRule"/>
</dbReference>
<comment type="function">
    <text evidence="8">Catalyzes the reversible isomerization of glucose-6-phosphate to fructose-6-phosphate.</text>
</comment>
<dbReference type="InterPro" id="IPR046348">
    <property type="entry name" value="SIS_dom_sf"/>
</dbReference>
<dbReference type="GO" id="GO:0097367">
    <property type="term" value="F:carbohydrate derivative binding"/>
    <property type="evidence" value="ECO:0007669"/>
    <property type="project" value="InterPro"/>
</dbReference>
<dbReference type="PANTHER" id="PTHR11469:SF1">
    <property type="entry name" value="GLUCOSE-6-PHOSPHATE ISOMERASE"/>
    <property type="match status" value="1"/>
</dbReference>
<dbReference type="GO" id="GO:0006094">
    <property type="term" value="P:gluconeogenesis"/>
    <property type="evidence" value="ECO:0007669"/>
    <property type="project" value="UniProtKB-UniRule"/>
</dbReference>
<dbReference type="PANTHER" id="PTHR11469">
    <property type="entry name" value="GLUCOSE-6-PHOSPHATE ISOMERASE"/>
    <property type="match status" value="1"/>
</dbReference>
<evidence type="ECO:0000256" key="1">
    <source>
        <dbReference type="ARBA" id="ARBA00004926"/>
    </source>
</evidence>
<dbReference type="InterPro" id="IPR018189">
    <property type="entry name" value="Phosphoglucose_isomerase_CS"/>
</dbReference>
<comment type="subcellular location">
    <subcellularLocation>
        <location evidence="8">Cytoplasm</location>
    </subcellularLocation>
</comment>
<dbReference type="CDD" id="cd05015">
    <property type="entry name" value="SIS_PGI_1"/>
    <property type="match status" value="1"/>
</dbReference>
<comment type="pathway">
    <text evidence="1 8 9">Carbohydrate degradation; glycolysis; D-glyceraldehyde 3-phosphate and glycerone phosphate from D-glucose: step 2/4.</text>
</comment>